<dbReference type="GO" id="GO:0003677">
    <property type="term" value="F:DNA binding"/>
    <property type="evidence" value="ECO:0007669"/>
    <property type="project" value="InterPro"/>
</dbReference>
<sequence length="631" mass="72489">MNNILYTPSKLNKHFFSTYYEKDTHVGAFERKTTRSSNVSTAILDQMDVTQKEDYYFSVNPIRNMSKRCSKNVIGLSWLFADLDLFHNGSTKYDHMTTEEVSEVILCSLHDEEIPHPTVVVSSGRGFYLLWKLTSSHDTTARPYESIKALKRWKRLNRTLNERLKEFDADLGICEDPARLLRVPGTMNSVANARVNIIRNLPELTYTLYDIDVALNGKDATDKQFAFLDSMEETLGYGPDYYDKRSVQKFIKKNKTKFFHIYYGQASDKQRAYCEALAKKLEVKLPKNTRWAYEADQFIQRYSAKLPKETKKKENTEQINSSSLTLPKASETCSADSYSKMYRNRLDVLFACVQSDPDQTGRREIMLFLCRYYACQVYGDPKEALECVLSLNQFFSEPLSRSEAVRATRSGETYFKTTGYKLTTESFCAKIGITPDQYYAFTGSRKKRTKSEQNRKEINHRYYMKRLQQSGKETKSTQILARRKRVRKCMDQGMTLKEIADALQIAVNTIRRDLKAVMGDSSVRAAMKLAKRMRKEMAILVNEENAEKKDEVSVSESLVNQELEPDWAYYFNECQKLRLYSIISAEHYGAMTGTTETATGESPGNAPADPDFAPWVVAAMKDALTFRPATS</sequence>
<dbReference type="Gene3D" id="1.10.10.10">
    <property type="entry name" value="Winged helix-like DNA-binding domain superfamily/Winged helix DNA-binding domain"/>
    <property type="match status" value="1"/>
</dbReference>
<evidence type="ECO:0000313" key="2">
    <source>
        <dbReference type="Proteomes" id="UP000474024"/>
    </source>
</evidence>
<evidence type="ECO:0000313" key="1">
    <source>
        <dbReference type="EMBL" id="MST74095.1"/>
    </source>
</evidence>
<dbReference type="Proteomes" id="UP000474024">
    <property type="component" value="Unassembled WGS sequence"/>
</dbReference>
<dbReference type="InterPro" id="IPR036388">
    <property type="entry name" value="WH-like_DNA-bd_sf"/>
</dbReference>
<dbReference type="EMBL" id="VUNI01000003">
    <property type="protein sequence ID" value="MST74095.1"/>
    <property type="molecule type" value="Genomic_DNA"/>
</dbReference>
<name>A0A6L5YNU5_9FIRM</name>
<evidence type="ECO:0008006" key="3">
    <source>
        <dbReference type="Google" id="ProtNLM"/>
    </source>
</evidence>
<protein>
    <recommendedName>
        <fullName evidence="3">Replication protein</fullName>
    </recommendedName>
</protein>
<dbReference type="AlphaFoldDB" id="A0A6L5YNU5"/>
<dbReference type="GO" id="GO:0006355">
    <property type="term" value="P:regulation of DNA-templated transcription"/>
    <property type="evidence" value="ECO:0007669"/>
    <property type="project" value="InterPro"/>
</dbReference>
<reference evidence="1 2" key="1">
    <citation type="submission" date="2019-08" db="EMBL/GenBank/DDBJ databases">
        <title>In-depth cultivation of the pig gut microbiome towards novel bacterial diversity and tailored functional studies.</title>
        <authorList>
            <person name="Wylensek D."/>
            <person name="Hitch T.C.A."/>
            <person name="Clavel T."/>
        </authorList>
    </citation>
    <scope>NUCLEOTIDE SEQUENCE [LARGE SCALE GENOMIC DNA]</scope>
    <source>
        <strain evidence="1 2">MUC/MUC-530-WT-4D</strain>
    </source>
</reference>
<proteinExistence type="predicted"/>
<organism evidence="1 2">
    <name type="scientific">Roseburia porci</name>
    <dbReference type="NCBI Taxonomy" id="2605790"/>
    <lineage>
        <taxon>Bacteria</taxon>
        <taxon>Bacillati</taxon>
        <taxon>Bacillota</taxon>
        <taxon>Clostridia</taxon>
        <taxon>Lachnospirales</taxon>
        <taxon>Lachnospiraceae</taxon>
        <taxon>Roseburia</taxon>
    </lineage>
</organism>
<keyword evidence="2" id="KW-1185">Reference proteome</keyword>
<comment type="caution">
    <text evidence="1">The sequence shown here is derived from an EMBL/GenBank/DDBJ whole genome shotgun (WGS) entry which is preliminary data.</text>
</comment>
<dbReference type="RefSeq" id="WP_154428878.1">
    <property type="nucleotide sequence ID" value="NZ_VUNI01000003.1"/>
</dbReference>
<dbReference type="InterPro" id="IPR016032">
    <property type="entry name" value="Sig_transdc_resp-reg_C-effctor"/>
</dbReference>
<gene>
    <name evidence="1" type="ORF">FYJ75_03460</name>
</gene>
<accession>A0A6L5YNU5</accession>
<dbReference type="SUPFAM" id="SSF46894">
    <property type="entry name" value="C-terminal effector domain of the bipartite response regulators"/>
    <property type="match status" value="1"/>
</dbReference>